<protein>
    <submittedName>
        <fullName evidence="1">Uncharacterized protein</fullName>
    </submittedName>
</protein>
<dbReference type="AlphaFoldDB" id="A0A368RE31"/>
<proteinExistence type="predicted"/>
<reference evidence="1" key="2">
    <citation type="submission" date="2015-07" db="EMBL/GenBank/DDBJ databases">
        <authorList>
            <person name="Noorani M."/>
        </authorList>
    </citation>
    <scope>NUCLEOTIDE SEQUENCE</scope>
    <source>
        <strain evidence="1">Yugu1</strain>
    </source>
</reference>
<gene>
    <name evidence="1" type="ORF">SETIT_5G406500v2</name>
</gene>
<dbReference type="EMBL" id="CM003532">
    <property type="protein sequence ID" value="RCV28469.1"/>
    <property type="molecule type" value="Genomic_DNA"/>
</dbReference>
<accession>A0A368RE31</accession>
<name>A0A368RE31_SETIT</name>
<organism evidence="1">
    <name type="scientific">Setaria italica</name>
    <name type="common">Foxtail millet</name>
    <name type="synonym">Panicum italicum</name>
    <dbReference type="NCBI Taxonomy" id="4555"/>
    <lineage>
        <taxon>Eukaryota</taxon>
        <taxon>Viridiplantae</taxon>
        <taxon>Streptophyta</taxon>
        <taxon>Embryophyta</taxon>
        <taxon>Tracheophyta</taxon>
        <taxon>Spermatophyta</taxon>
        <taxon>Magnoliopsida</taxon>
        <taxon>Liliopsida</taxon>
        <taxon>Poales</taxon>
        <taxon>Poaceae</taxon>
        <taxon>PACMAD clade</taxon>
        <taxon>Panicoideae</taxon>
        <taxon>Panicodae</taxon>
        <taxon>Paniceae</taxon>
        <taxon>Cenchrinae</taxon>
        <taxon>Setaria</taxon>
    </lineage>
</organism>
<evidence type="ECO:0000313" key="1">
    <source>
        <dbReference type="EMBL" id="RCV28469.1"/>
    </source>
</evidence>
<sequence>MRSDSCSVGQCVLWKAHQSPWRQGWHMVCFAMADTRQTCMGARHTPPIQHSRSVRLHGRIMQSNTVHTDRLFFFFCLESLVSICFCLLDMCDMKLESCFNLSRIFCSNLKQTVGYFCKI</sequence>
<reference evidence="1" key="1">
    <citation type="journal article" date="2012" name="Nat. Biotechnol.">
        <title>Reference genome sequence of the model plant Setaria.</title>
        <authorList>
            <person name="Bennetzen J.L."/>
            <person name="Schmutz J."/>
            <person name="Wang H."/>
            <person name="Percifield R."/>
            <person name="Hawkins J."/>
            <person name="Pontaroli A.C."/>
            <person name="Estep M."/>
            <person name="Feng L."/>
            <person name="Vaughn J.N."/>
            <person name="Grimwood J."/>
            <person name="Jenkins J."/>
            <person name="Barry K."/>
            <person name="Lindquist E."/>
            <person name="Hellsten U."/>
            <person name="Deshpande S."/>
            <person name="Wang X."/>
            <person name="Wu X."/>
            <person name="Mitros T."/>
            <person name="Triplett J."/>
            <person name="Yang X."/>
            <person name="Ye C.Y."/>
            <person name="Mauro-Herrera M."/>
            <person name="Wang L."/>
            <person name="Li P."/>
            <person name="Sharma M."/>
            <person name="Sharma R."/>
            <person name="Ronald P.C."/>
            <person name="Panaud O."/>
            <person name="Kellogg E.A."/>
            <person name="Brutnell T.P."/>
            <person name="Doust A.N."/>
            <person name="Tuskan G.A."/>
            <person name="Rokhsar D."/>
            <person name="Devos K.M."/>
        </authorList>
    </citation>
    <scope>NUCLEOTIDE SEQUENCE [LARGE SCALE GENOMIC DNA]</scope>
    <source>
        <strain evidence="1">Yugu1</strain>
    </source>
</reference>